<gene>
    <name evidence="4" type="ORF">Goari_007305</name>
</gene>
<dbReference type="PIRSF" id="PIRSF006060">
    <property type="entry name" value="AA_transporter"/>
    <property type="match status" value="1"/>
</dbReference>
<comment type="caution">
    <text evidence="4">The sequence shown here is derived from an EMBL/GenBank/DDBJ whole genome shotgun (WGS) entry which is preliminary data.</text>
</comment>
<evidence type="ECO:0000313" key="5">
    <source>
        <dbReference type="Proteomes" id="UP000593577"/>
    </source>
</evidence>
<evidence type="ECO:0000313" key="4">
    <source>
        <dbReference type="EMBL" id="MBA0689582.1"/>
    </source>
</evidence>
<name>A0A7J8XQT0_GOSAI</name>
<reference evidence="4 5" key="1">
    <citation type="journal article" date="2019" name="Genome Biol. Evol.">
        <title>Insights into the evolution of the New World diploid cottons (Gossypium, subgenus Houzingenia) based on genome sequencing.</title>
        <authorList>
            <person name="Grover C.E."/>
            <person name="Arick M.A. 2nd"/>
            <person name="Thrash A."/>
            <person name="Conover J.L."/>
            <person name="Sanders W.S."/>
            <person name="Peterson D.G."/>
            <person name="Frelichowski J.E."/>
            <person name="Scheffler J.A."/>
            <person name="Scheffler B.E."/>
            <person name="Wendel J.F."/>
        </authorList>
    </citation>
    <scope>NUCLEOTIDE SEQUENCE [LARGE SCALE GENOMIC DNA]</scope>
    <source>
        <strain evidence="4">185</strain>
        <tissue evidence="4">Leaf</tissue>
    </source>
</reference>
<feature type="transmembrane region" description="Helical" evidence="2">
    <location>
        <begin position="167"/>
        <end position="189"/>
    </location>
</feature>
<comment type="similarity">
    <text evidence="1">Belongs to the amino acid-polyamine-organocation (APC) superfamily. Cationic amino acid transporter (CAT) (TC 2.A.3.3) family.</text>
</comment>
<evidence type="ECO:0000256" key="1">
    <source>
        <dbReference type="ARBA" id="ARBA00008572"/>
    </source>
</evidence>
<feature type="transmembrane region" description="Helical" evidence="2">
    <location>
        <begin position="258"/>
        <end position="276"/>
    </location>
</feature>
<evidence type="ECO:0000259" key="3">
    <source>
        <dbReference type="Pfam" id="PF13906"/>
    </source>
</evidence>
<feature type="non-terminal residue" evidence="4">
    <location>
        <position position="334"/>
    </location>
</feature>
<dbReference type="AlphaFoldDB" id="A0A7J8XQT0"/>
<evidence type="ECO:0000256" key="2">
    <source>
        <dbReference type="SAM" id="Phobius"/>
    </source>
</evidence>
<feature type="domain" description="Cationic amino acid transporter C-terminal" evidence="3">
    <location>
        <begin position="257"/>
        <end position="306"/>
    </location>
</feature>
<feature type="transmembrane region" description="Helical" evidence="2">
    <location>
        <begin position="35"/>
        <end position="55"/>
    </location>
</feature>
<organism evidence="4 5">
    <name type="scientific">Gossypium aridum</name>
    <name type="common">American cotton</name>
    <name type="synonym">Erioxylum aridum</name>
    <dbReference type="NCBI Taxonomy" id="34290"/>
    <lineage>
        <taxon>Eukaryota</taxon>
        <taxon>Viridiplantae</taxon>
        <taxon>Streptophyta</taxon>
        <taxon>Embryophyta</taxon>
        <taxon>Tracheophyta</taxon>
        <taxon>Spermatophyta</taxon>
        <taxon>Magnoliopsida</taxon>
        <taxon>eudicotyledons</taxon>
        <taxon>Gunneridae</taxon>
        <taxon>Pentapetalae</taxon>
        <taxon>rosids</taxon>
        <taxon>malvids</taxon>
        <taxon>Malvales</taxon>
        <taxon>Malvaceae</taxon>
        <taxon>Malvoideae</taxon>
        <taxon>Gossypium</taxon>
    </lineage>
</organism>
<keyword evidence="2" id="KW-0812">Transmembrane</keyword>
<dbReference type="GO" id="GO:0015171">
    <property type="term" value="F:amino acid transmembrane transporter activity"/>
    <property type="evidence" value="ECO:0007669"/>
    <property type="project" value="TreeGrafter"/>
</dbReference>
<feature type="transmembrane region" description="Helical" evidence="2">
    <location>
        <begin position="94"/>
        <end position="117"/>
    </location>
</feature>
<dbReference type="EMBL" id="JABFAA010000008">
    <property type="protein sequence ID" value="MBA0689582.1"/>
    <property type="molecule type" value="Genomic_DNA"/>
</dbReference>
<dbReference type="GO" id="GO:0005886">
    <property type="term" value="C:plasma membrane"/>
    <property type="evidence" value="ECO:0007669"/>
    <property type="project" value="TreeGrafter"/>
</dbReference>
<dbReference type="Proteomes" id="UP000593577">
    <property type="component" value="Unassembled WGS sequence"/>
</dbReference>
<feature type="transmembrane region" description="Helical" evidence="2">
    <location>
        <begin position="288"/>
        <end position="308"/>
    </location>
</feature>
<dbReference type="PANTHER" id="PTHR43243:SF3">
    <property type="entry name" value="OS04G0543600 PROTEIN"/>
    <property type="match status" value="1"/>
</dbReference>
<accession>A0A7J8XQT0</accession>
<keyword evidence="5" id="KW-1185">Reference proteome</keyword>
<dbReference type="Pfam" id="PF13906">
    <property type="entry name" value="AA_permease_C"/>
    <property type="match status" value="1"/>
</dbReference>
<dbReference type="InterPro" id="IPR029485">
    <property type="entry name" value="CAT_C"/>
</dbReference>
<keyword evidence="2" id="KW-1133">Transmembrane helix</keyword>
<feature type="transmembrane region" description="Helical" evidence="2">
    <location>
        <begin position="227"/>
        <end position="246"/>
    </location>
</feature>
<keyword evidence="2" id="KW-0472">Membrane</keyword>
<sequence length="334" mass="36721">PGLLQGYNKLDFSAVALVLILTFCLCHSTKESSILNLIMTAFHIVFFGFIIIMGFCNGSVENLVKPTGLTPNGIRGIAEKASYSMAFQRIGWKWAGNIVGAGASLGIVASLLVAMLGQARYLCVIGRARLVPSWLSKVHPSTGTPLNATLFLGLCTASIALFTDLDIVIEIISIGTLLVFYLVANALIYRKYVLTSKNPPFPTLSFLFLITSCAIGFSISWKLEQQWWGLPLFGGIIMVVTAFFQYTVPCLGPPSEWSVPFMPWPAAVSIFLNVFLMTTLKMLSFQRFAIWGLLITLFYVLYGVHSTFEAEEMGMEMAVNEVPNPSIQLTKLEV</sequence>
<feature type="transmembrane region" description="Helical" evidence="2">
    <location>
        <begin position="12"/>
        <end position="28"/>
    </location>
</feature>
<protein>
    <recommendedName>
        <fullName evidence="3">Cationic amino acid transporter C-terminal domain-containing protein</fullName>
    </recommendedName>
</protein>
<dbReference type="Gene3D" id="1.20.1740.10">
    <property type="entry name" value="Amino acid/polyamine transporter I"/>
    <property type="match status" value="2"/>
</dbReference>
<proteinExistence type="inferred from homology"/>
<dbReference type="PANTHER" id="PTHR43243">
    <property type="entry name" value="INNER MEMBRANE TRANSPORTER YGJI-RELATED"/>
    <property type="match status" value="1"/>
</dbReference>
<feature type="transmembrane region" description="Helical" evidence="2">
    <location>
        <begin position="201"/>
        <end position="221"/>
    </location>
</feature>